<keyword evidence="3" id="KW-1185">Reference proteome</keyword>
<protein>
    <recommendedName>
        <fullName evidence="4">Extracellular protein</fullName>
    </recommendedName>
</protein>
<organism evidence="2 3">
    <name type="scientific">Candidatus Nitrosomarinus catalinensis</name>
    <dbReference type="NCBI Taxonomy" id="1898749"/>
    <lineage>
        <taxon>Archaea</taxon>
        <taxon>Nitrososphaerota</taxon>
        <taxon>Nitrososphaeria</taxon>
        <taxon>Nitrosopumilales</taxon>
        <taxon>Nitrosopumilaceae</taxon>
        <taxon>Candidatus Nitrosomarinus</taxon>
    </lineage>
</organism>
<dbReference type="OrthoDB" id="11820at2157"/>
<dbReference type="GeneID" id="32901073"/>
<dbReference type="Proteomes" id="UP000249949">
    <property type="component" value="Chromosome"/>
</dbReference>
<evidence type="ECO:0000313" key="3">
    <source>
        <dbReference type="Proteomes" id="UP000249949"/>
    </source>
</evidence>
<dbReference type="RefSeq" id="WP_086907354.1">
    <property type="nucleotide sequence ID" value="NZ_CP021324.1"/>
</dbReference>
<accession>A0A2Z2HJC3</accession>
<proteinExistence type="predicted"/>
<feature type="transmembrane region" description="Helical" evidence="1">
    <location>
        <begin position="6"/>
        <end position="23"/>
    </location>
</feature>
<dbReference type="AlphaFoldDB" id="A0A2Z2HJC3"/>
<sequence>MNSKIIIPIIVIIISAAAIFLIPEESSMPSSENLYQYGFTFYDVEKIKTSLSEENIFMSTPSPVTDHTIGNYCAIRDDILSQISYCTTTAIQGPDGRSLGNISMGGVPDNPIMAIALVESSPFVNSKSDEVEIVFKTMVESLVCDCWDEKQPGGFESITAWINAAQTKYAESSQTMPLKSTVTGLGDETLILEITYKNDSYLWTLIVLK</sequence>
<dbReference type="KEGG" id="nct:NMSP_0587"/>
<gene>
    <name evidence="2" type="ORF">NMSP_0587</name>
</gene>
<keyword evidence="1" id="KW-0472">Membrane</keyword>
<keyword evidence="1" id="KW-0812">Transmembrane</keyword>
<keyword evidence="1" id="KW-1133">Transmembrane helix</keyword>
<evidence type="ECO:0008006" key="4">
    <source>
        <dbReference type="Google" id="ProtNLM"/>
    </source>
</evidence>
<reference evidence="2 3" key="1">
    <citation type="journal article" date="2017" name="Environ. Microbiol.">
        <title>Genome and epigenome of a novel marine Thaumarchaeota strain suggest viral infection, phosphorothioation DNA modification and multiple restriction systems.</title>
        <authorList>
            <person name="Ahlgren N.A."/>
            <person name="Chen Y."/>
            <person name="Needham D.M."/>
            <person name="Parada A.E."/>
            <person name="Sachdeva R."/>
            <person name="Trinh V."/>
            <person name="Chen T."/>
            <person name="Fuhrman J.A."/>
        </authorList>
    </citation>
    <scope>NUCLEOTIDE SEQUENCE [LARGE SCALE GENOMIC DNA]</scope>
    <source>
        <strain evidence="2 3">SPOT01</strain>
    </source>
</reference>
<evidence type="ECO:0000256" key="1">
    <source>
        <dbReference type="SAM" id="Phobius"/>
    </source>
</evidence>
<evidence type="ECO:0000313" key="2">
    <source>
        <dbReference type="EMBL" id="ARS64208.1"/>
    </source>
</evidence>
<dbReference type="EMBL" id="CP021324">
    <property type="protein sequence ID" value="ARS64208.1"/>
    <property type="molecule type" value="Genomic_DNA"/>
</dbReference>
<name>A0A2Z2HJC3_9ARCH</name>